<feature type="domain" description="KNOX1" evidence="4">
    <location>
        <begin position="66"/>
        <end position="110"/>
    </location>
</feature>
<name>A0A8R7U328_TRIUA</name>
<evidence type="ECO:0000259" key="5">
    <source>
        <dbReference type="SMART" id="SM01256"/>
    </source>
</evidence>
<feature type="domain" description="KNOX2" evidence="5">
    <location>
        <begin position="114"/>
        <end position="165"/>
    </location>
</feature>
<keyword evidence="7" id="KW-1185">Reference proteome</keyword>
<dbReference type="GO" id="GO:0005634">
    <property type="term" value="C:nucleus"/>
    <property type="evidence" value="ECO:0007669"/>
    <property type="project" value="UniProtKB-SubCell"/>
</dbReference>
<dbReference type="Proteomes" id="UP000015106">
    <property type="component" value="Chromosome 4"/>
</dbReference>
<comment type="subcellular location">
    <subcellularLocation>
        <location evidence="1">Nucleus</location>
    </subcellularLocation>
</comment>
<organism evidence="6 7">
    <name type="scientific">Triticum urartu</name>
    <name type="common">Red wild einkorn</name>
    <name type="synonym">Crithodium urartu</name>
    <dbReference type="NCBI Taxonomy" id="4572"/>
    <lineage>
        <taxon>Eukaryota</taxon>
        <taxon>Viridiplantae</taxon>
        <taxon>Streptophyta</taxon>
        <taxon>Embryophyta</taxon>
        <taxon>Tracheophyta</taxon>
        <taxon>Spermatophyta</taxon>
        <taxon>Magnoliopsida</taxon>
        <taxon>Liliopsida</taxon>
        <taxon>Poales</taxon>
        <taxon>Poaceae</taxon>
        <taxon>BOP clade</taxon>
        <taxon>Pooideae</taxon>
        <taxon>Triticodae</taxon>
        <taxon>Triticeae</taxon>
        <taxon>Triticinae</taxon>
        <taxon>Triticum</taxon>
    </lineage>
</organism>
<proteinExistence type="predicted"/>
<feature type="region of interest" description="Disordered" evidence="3">
    <location>
        <begin position="27"/>
        <end position="64"/>
    </location>
</feature>
<keyword evidence="2" id="KW-0539">Nucleus</keyword>
<reference evidence="7" key="1">
    <citation type="journal article" date="2013" name="Nature">
        <title>Draft genome of the wheat A-genome progenitor Triticum urartu.</title>
        <authorList>
            <person name="Ling H.Q."/>
            <person name="Zhao S."/>
            <person name="Liu D."/>
            <person name="Wang J."/>
            <person name="Sun H."/>
            <person name="Zhang C."/>
            <person name="Fan H."/>
            <person name="Li D."/>
            <person name="Dong L."/>
            <person name="Tao Y."/>
            <person name="Gao C."/>
            <person name="Wu H."/>
            <person name="Li Y."/>
            <person name="Cui Y."/>
            <person name="Guo X."/>
            <person name="Zheng S."/>
            <person name="Wang B."/>
            <person name="Yu K."/>
            <person name="Liang Q."/>
            <person name="Yang W."/>
            <person name="Lou X."/>
            <person name="Chen J."/>
            <person name="Feng M."/>
            <person name="Jian J."/>
            <person name="Zhang X."/>
            <person name="Luo G."/>
            <person name="Jiang Y."/>
            <person name="Liu J."/>
            <person name="Wang Z."/>
            <person name="Sha Y."/>
            <person name="Zhang B."/>
            <person name="Wu H."/>
            <person name="Tang D."/>
            <person name="Shen Q."/>
            <person name="Xue P."/>
            <person name="Zou S."/>
            <person name="Wang X."/>
            <person name="Liu X."/>
            <person name="Wang F."/>
            <person name="Yang Y."/>
            <person name="An X."/>
            <person name="Dong Z."/>
            <person name="Zhang K."/>
            <person name="Zhang X."/>
            <person name="Luo M.C."/>
            <person name="Dvorak J."/>
            <person name="Tong Y."/>
            <person name="Wang J."/>
            <person name="Yang H."/>
            <person name="Li Z."/>
            <person name="Wang D."/>
            <person name="Zhang A."/>
            <person name="Wang J."/>
        </authorList>
    </citation>
    <scope>NUCLEOTIDE SEQUENCE</scope>
    <source>
        <strain evidence="7">cv. G1812</strain>
    </source>
</reference>
<evidence type="ECO:0000313" key="7">
    <source>
        <dbReference type="Proteomes" id="UP000015106"/>
    </source>
</evidence>
<dbReference type="EnsemblPlants" id="TuG1812G0400000610.01.T01">
    <property type="protein sequence ID" value="TuG1812G0400000610.01.T01"/>
    <property type="gene ID" value="TuG1812G0400000610.01"/>
</dbReference>
<reference evidence="6" key="2">
    <citation type="submission" date="2018-03" db="EMBL/GenBank/DDBJ databases">
        <title>The Triticum urartu genome reveals the dynamic nature of wheat genome evolution.</title>
        <authorList>
            <person name="Ling H."/>
            <person name="Ma B."/>
            <person name="Shi X."/>
            <person name="Liu H."/>
            <person name="Dong L."/>
            <person name="Sun H."/>
            <person name="Cao Y."/>
            <person name="Gao Q."/>
            <person name="Zheng S."/>
            <person name="Li Y."/>
            <person name="Yu Y."/>
            <person name="Du H."/>
            <person name="Qi M."/>
            <person name="Li Y."/>
            <person name="Yu H."/>
            <person name="Cui Y."/>
            <person name="Wang N."/>
            <person name="Chen C."/>
            <person name="Wu H."/>
            <person name="Zhao Y."/>
            <person name="Zhang J."/>
            <person name="Li Y."/>
            <person name="Zhou W."/>
            <person name="Zhang B."/>
            <person name="Hu W."/>
            <person name="Eijk M."/>
            <person name="Tang J."/>
            <person name="Witsenboer H."/>
            <person name="Zhao S."/>
            <person name="Li Z."/>
            <person name="Zhang A."/>
            <person name="Wang D."/>
            <person name="Liang C."/>
        </authorList>
    </citation>
    <scope>NUCLEOTIDE SEQUENCE [LARGE SCALE GENOMIC DNA]</scope>
    <source>
        <strain evidence="6">cv. G1812</strain>
    </source>
</reference>
<dbReference type="InterPro" id="IPR005541">
    <property type="entry name" value="KNOX2"/>
</dbReference>
<accession>A0A8R7U328</accession>
<dbReference type="GO" id="GO:0003677">
    <property type="term" value="F:DNA binding"/>
    <property type="evidence" value="ECO:0007669"/>
    <property type="project" value="InterPro"/>
</dbReference>
<sequence length="168" mass="18133">MDQLPLLGSGPRAAAITGNALAPSFVAMDQHAASTSTSPPEKAPPATPFRAPEHRGKSNYNRRSSDTIKAKIMSHPLYPALLGAFIDCRRVGAPPEVVGRLSSLVDELQPSSDDMQEQPADPELDQFHATVRDMLVVYSQELTRQIQEASELLRSAEAHIDSFAVGVC</sequence>
<dbReference type="InterPro" id="IPR005540">
    <property type="entry name" value="KNOX1"/>
</dbReference>
<evidence type="ECO:0000313" key="6">
    <source>
        <dbReference type="EnsemblPlants" id="TuG1812G0400000610.01.T01"/>
    </source>
</evidence>
<dbReference type="Pfam" id="PF03790">
    <property type="entry name" value="KNOX1"/>
    <property type="match status" value="1"/>
</dbReference>
<evidence type="ECO:0008006" key="8">
    <source>
        <dbReference type="Google" id="ProtNLM"/>
    </source>
</evidence>
<dbReference type="Gramene" id="TuG1812G0400000610.01.T01">
    <property type="protein sequence ID" value="TuG1812G0400000610.01.T01"/>
    <property type="gene ID" value="TuG1812G0400000610.01"/>
</dbReference>
<dbReference type="AlphaFoldDB" id="A0A8R7U328"/>
<evidence type="ECO:0000256" key="3">
    <source>
        <dbReference type="SAM" id="MobiDB-lite"/>
    </source>
</evidence>
<evidence type="ECO:0000256" key="1">
    <source>
        <dbReference type="ARBA" id="ARBA00004123"/>
    </source>
</evidence>
<evidence type="ECO:0000256" key="2">
    <source>
        <dbReference type="ARBA" id="ARBA00023242"/>
    </source>
</evidence>
<evidence type="ECO:0000259" key="4">
    <source>
        <dbReference type="SMART" id="SM01255"/>
    </source>
</evidence>
<dbReference type="Pfam" id="PF03791">
    <property type="entry name" value="KNOX2"/>
    <property type="match status" value="1"/>
</dbReference>
<dbReference type="SMART" id="SM01256">
    <property type="entry name" value="KNOX2"/>
    <property type="match status" value="1"/>
</dbReference>
<protein>
    <recommendedName>
        <fullName evidence="8">Homeobox protein knotted-1-like 4</fullName>
    </recommendedName>
</protein>
<reference evidence="6" key="3">
    <citation type="submission" date="2022-06" db="UniProtKB">
        <authorList>
            <consortium name="EnsemblPlants"/>
        </authorList>
    </citation>
    <scope>IDENTIFICATION</scope>
</reference>
<dbReference type="SMART" id="SM01255">
    <property type="entry name" value="KNOX1"/>
    <property type="match status" value="1"/>
</dbReference>